<organism evidence="5 6">
    <name type="scientific">Fasciola gigantica</name>
    <name type="common">Giant liver fluke</name>
    <dbReference type="NCBI Taxonomy" id="46835"/>
    <lineage>
        <taxon>Eukaryota</taxon>
        <taxon>Metazoa</taxon>
        <taxon>Spiralia</taxon>
        <taxon>Lophotrochozoa</taxon>
        <taxon>Platyhelminthes</taxon>
        <taxon>Trematoda</taxon>
        <taxon>Digenea</taxon>
        <taxon>Plagiorchiida</taxon>
        <taxon>Echinostomata</taxon>
        <taxon>Echinostomatoidea</taxon>
        <taxon>Fasciolidae</taxon>
        <taxon>Fasciola</taxon>
    </lineage>
</organism>
<accession>A0A504YSP2</accession>
<keyword evidence="2" id="KW-0677">Repeat</keyword>
<dbReference type="AlphaFoldDB" id="A0A504YSP2"/>
<feature type="domain" description="EF-hand" evidence="4">
    <location>
        <begin position="73"/>
        <end position="108"/>
    </location>
</feature>
<dbReference type="STRING" id="46835.A0A504YSP2"/>
<dbReference type="PROSITE" id="PS00018">
    <property type="entry name" value="EF_HAND_1"/>
    <property type="match status" value="2"/>
</dbReference>
<evidence type="ECO:0000256" key="2">
    <source>
        <dbReference type="ARBA" id="ARBA00022737"/>
    </source>
</evidence>
<comment type="caution">
    <text evidence="5">The sequence shown here is derived from an EMBL/GenBank/DDBJ whole genome shotgun (WGS) entry which is preliminary data.</text>
</comment>
<dbReference type="EMBL" id="SUNJ01008953">
    <property type="protein sequence ID" value="TPP60790.1"/>
    <property type="molecule type" value="Genomic_DNA"/>
</dbReference>
<keyword evidence="6" id="KW-1185">Reference proteome</keyword>
<evidence type="ECO:0000313" key="6">
    <source>
        <dbReference type="Proteomes" id="UP000316759"/>
    </source>
</evidence>
<dbReference type="PROSITE" id="PS50222">
    <property type="entry name" value="EF_HAND_2"/>
    <property type="match status" value="3"/>
</dbReference>
<dbReference type="OrthoDB" id="26525at2759"/>
<evidence type="ECO:0000313" key="5">
    <source>
        <dbReference type="EMBL" id="TPP60790.1"/>
    </source>
</evidence>
<dbReference type="SUPFAM" id="SSF47473">
    <property type="entry name" value="EF-hand"/>
    <property type="match status" value="1"/>
</dbReference>
<dbReference type="Gene3D" id="1.10.238.10">
    <property type="entry name" value="EF-hand"/>
    <property type="match status" value="2"/>
</dbReference>
<name>A0A504YSP2_FASGI</name>
<keyword evidence="3" id="KW-0106">Calcium</keyword>
<feature type="domain" description="EF-hand" evidence="4">
    <location>
        <begin position="111"/>
        <end position="145"/>
    </location>
</feature>
<gene>
    <name evidence="5" type="ORF">FGIG_11813</name>
</gene>
<protein>
    <recommendedName>
        <fullName evidence="4">EF-hand domain-containing protein</fullName>
    </recommendedName>
</protein>
<dbReference type="GO" id="GO:0005509">
    <property type="term" value="F:calcium ion binding"/>
    <property type="evidence" value="ECO:0007669"/>
    <property type="project" value="InterPro"/>
</dbReference>
<sequence>MVSKSEAEEIVRIFEQLDVDGDDLVSRTKLEDALKEQGIDNSCVRHILNQVDTNATGIIYLIELKNVLGLPSITEQEWCQLFDELDTDNSGFLTVDEISAIFPEDEQHMRPSADVVRSWIATFDTNNDGLLSREEFLEVIKRRTG</sequence>
<reference evidence="5 6" key="1">
    <citation type="submission" date="2019-04" db="EMBL/GenBank/DDBJ databases">
        <title>Annotation for the trematode Fasciola gigantica.</title>
        <authorList>
            <person name="Choi Y.-J."/>
        </authorList>
    </citation>
    <scope>NUCLEOTIDE SEQUENCE [LARGE SCALE GENOMIC DNA]</scope>
    <source>
        <strain evidence="5">Uganda_cow_1</strain>
    </source>
</reference>
<keyword evidence="1" id="KW-0479">Metal-binding</keyword>
<dbReference type="InterPro" id="IPR018247">
    <property type="entry name" value="EF_Hand_1_Ca_BS"/>
</dbReference>
<evidence type="ECO:0000256" key="1">
    <source>
        <dbReference type="ARBA" id="ARBA00022723"/>
    </source>
</evidence>
<evidence type="ECO:0000259" key="4">
    <source>
        <dbReference type="PROSITE" id="PS50222"/>
    </source>
</evidence>
<dbReference type="InterPro" id="IPR002048">
    <property type="entry name" value="EF_hand_dom"/>
</dbReference>
<dbReference type="CDD" id="cd00051">
    <property type="entry name" value="EFh"/>
    <property type="match status" value="1"/>
</dbReference>
<dbReference type="PANTHER" id="PTHR45942">
    <property type="entry name" value="PROTEIN PHOSPATASE 3 REGULATORY SUBUNIT B ALPHA ISOFORM TYPE 1"/>
    <property type="match status" value="1"/>
</dbReference>
<dbReference type="InterPro" id="IPR011992">
    <property type="entry name" value="EF-hand-dom_pair"/>
</dbReference>
<dbReference type="Proteomes" id="UP000316759">
    <property type="component" value="Unassembled WGS sequence"/>
</dbReference>
<dbReference type="SMART" id="SM00054">
    <property type="entry name" value="EFh"/>
    <property type="match status" value="3"/>
</dbReference>
<evidence type="ECO:0000256" key="3">
    <source>
        <dbReference type="ARBA" id="ARBA00022837"/>
    </source>
</evidence>
<dbReference type="Pfam" id="PF13499">
    <property type="entry name" value="EF-hand_7"/>
    <property type="match status" value="1"/>
</dbReference>
<proteinExistence type="predicted"/>
<feature type="domain" description="EF-hand" evidence="4">
    <location>
        <begin position="5"/>
        <end position="40"/>
    </location>
</feature>